<dbReference type="OrthoDB" id="9806130at2"/>
<evidence type="ECO:0000256" key="6">
    <source>
        <dbReference type="ARBA" id="ARBA00022692"/>
    </source>
</evidence>
<keyword evidence="5" id="KW-0808">Transferase</keyword>
<evidence type="ECO:0000313" key="16">
    <source>
        <dbReference type="Proteomes" id="UP000199652"/>
    </source>
</evidence>
<evidence type="ECO:0000256" key="9">
    <source>
        <dbReference type="ARBA" id="ARBA00022840"/>
    </source>
</evidence>
<keyword evidence="9" id="KW-0067">ATP-binding</keyword>
<dbReference type="GO" id="GO:0005524">
    <property type="term" value="F:ATP binding"/>
    <property type="evidence" value="ECO:0007669"/>
    <property type="project" value="UniProtKB-KW"/>
</dbReference>
<evidence type="ECO:0000256" key="12">
    <source>
        <dbReference type="ARBA" id="ARBA00023136"/>
    </source>
</evidence>
<dbReference type="Pfam" id="PF13493">
    <property type="entry name" value="DUF4118"/>
    <property type="match status" value="1"/>
</dbReference>
<dbReference type="InterPro" id="IPR038318">
    <property type="entry name" value="KdpD_sf"/>
</dbReference>
<keyword evidence="11" id="KW-0902">Two-component regulatory system</keyword>
<gene>
    <name evidence="15" type="ORF">SAMN04488579_11833</name>
</gene>
<dbReference type="Pfam" id="PF00512">
    <property type="entry name" value="HisKA"/>
    <property type="match status" value="1"/>
</dbReference>
<dbReference type="PANTHER" id="PTHR45569:SF1">
    <property type="entry name" value="SENSOR PROTEIN KDPD"/>
    <property type="match status" value="1"/>
</dbReference>
<evidence type="ECO:0000256" key="2">
    <source>
        <dbReference type="ARBA" id="ARBA00004141"/>
    </source>
</evidence>
<evidence type="ECO:0000259" key="14">
    <source>
        <dbReference type="PROSITE" id="PS50109"/>
    </source>
</evidence>
<protein>
    <recommendedName>
        <fullName evidence="3">histidine kinase</fullName>
        <ecNumber evidence="3">2.7.13.3</ecNumber>
    </recommendedName>
</protein>
<dbReference type="SMART" id="SM00387">
    <property type="entry name" value="HATPase_c"/>
    <property type="match status" value="1"/>
</dbReference>
<evidence type="ECO:0000256" key="4">
    <source>
        <dbReference type="ARBA" id="ARBA00022553"/>
    </source>
</evidence>
<proteinExistence type="predicted"/>
<dbReference type="SMART" id="SM00388">
    <property type="entry name" value="HisKA"/>
    <property type="match status" value="1"/>
</dbReference>
<dbReference type="EC" id="2.7.13.3" evidence="3"/>
<feature type="transmembrane region" description="Helical" evidence="13">
    <location>
        <begin position="61"/>
        <end position="79"/>
    </location>
</feature>
<dbReference type="STRING" id="1528.SAMN04488579_11833"/>
<dbReference type="Pfam" id="PF02518">
    <property type="entry name" value="HATPase_c"/>
    <property type="match status" value="1"/>
</dbReference>
<dbReference type="InterPro" id="IPR003661">
    <property type="entry name" value="HisK_dim/P_dom"/>
</dbReference>
<keyword evidence="10 13" id="KW-1133">Transmembrane helix</keyword>
<evidence type="ECO:0000256" key="3">
    <source>
        <dbReference type="ARBA" id="ARBA00012438"/>
    </source>
</evidence>
<evidence type="ECO:0000256" key="13">
    <source>
        <dbReference type="SAM" id="Phobius"/>
    </source>
</evidence>
<evidence type="ECO:0000256" key="8">
    <source>
        <dbReference type="ARBA" id="ARBA00022777"/>
    </source>
</evidence>
<keyword evidence="6 13" id="KW-0812">Transmembrane</keyword>
<name>A0A1H3HLI8_EUBBA</name>
<evidence type="ECO:0000313" key="15">
    <source>
        <dbReference type="EMBL" id="SDY16373.1"/>
    </source>
</evidence>
<dbReference type="GO" id="GO:0000155">
    <property type="term" value="F:phosphorelay sensor kinase activity"/>
    <property type="evidence" value="ECO:0007669"/>
    <property type="project" value="InterPro"/>
</dbReference>
<keyword evidence="12 13" id="KW-0472">Membrane</keyword>
<dbReference type="EMBL" id="FNOU01000018">
    <property type="protein sequence ID" value="SDY16373.1"/>
    <property type="molecule type" value="Genomic_DNA"/>
</dbReference>
<dbReference type="Gene3D" id="1.20.120.620">
    <property type="entry name" value="Backbone structure of the membrane domain of e. Coli histidine kinase receptor kdpd"/>
    <property type="match status" value="1"/>
</dbReference>
<sequence>MVIKENQGHHQKIRAFLIIILGLVVATALGFWLRRMDVSETNMVVVYILSVILISRLTPGYLWGIIAAVLATAAFNYFFTSPFHSFSVDDPTYWITFFIMTATAIIISAMNVRLQESVQVEAEAKREHYRNQLLRSISHDLRTPLTGIKGTSEMILQMTERTDPRYAMAEGIHQDANWLQEMVENVLSLTRLQDDGATLIRTPEVAEEIIGSAVVLAAARAPDHIIQAEMPEEILFVPMDARLMEQVLLNLLGNAVKHTPPDQPITVTLRRSGDKAIFTVADRGEGIAPEDLPHLFEMFYTKAAGNSDSQKGIGLGLPICQAIVEAHGGTITAANSPGGGAVFTITLPVEEKQNECL</sequence>
<evidence type="ECO:0000256" key="11">
    <source>
        <dbReference type="ARBA" id="ARBA00023012"/>
    </source>
</evidence>
<dbReference type="CDD" id="cd00075">
    <property type="entry name" value="HATPase"/>
    <property type="match status" value="1"/>
</dbReference>
<dbReference type="CDD" id="cd00082">
    <property type="entry name" value="HisKA"/>
    <property type="match status" value="1"/>
</dbReference>
<dbReference type="AlphaFoldDB" id="A0A1H3HLI8"/>
<accession>A0A1H3HLI8</accession>
<dbReference type="Gene3D" id="3.30.565.10">
    <property type="entry name" value="Histidine kinase-like ATPase, C-terminal domain"/>
    <property type="match status" value="1"/>
</dbReference>
<keyword evidence="16" id="KW-1185">Reference proteome</keyword>
<keyword evidence="7" id="KW-0547">Nucleotide-binding</keyword>
<dbReference type="InterPro" id="IPR005467">
    <property type="entry name" value="His_kinase_dom"/>
</dbReference>
<dbReference type="PANTHER" id="PTHR45569">
    <property type="entry name" value="SENSOR PROTEIN KDPD"/>
    <property type="match status" value="1"/>
</dbReference>
<evidence type="ECO:0000256" key="1">
    <source>
        <dbReference type="ARBA" id="ARBA00000085"/>
    </source>
</evidence>
<dbReference type="FunFam" id="3.30.565.10:FF:000042">
    <property type="entry name" value="Two-component sensor histidine kinase KdpD"/>
    <property type="match status" value="1"/>
</dbReference>
<evidence type="ECO:0000256" key="7">
    <source>
        <dbReference type="ARBA" id="ARBA00022741"/>
    </source>
</evidence>
<dbReference type="InterPro" id="IPR036890">
    <property type="entry name" value="HATPase_C_sf"/>
</dbReference>
<dbReference type="RefSeq" id="WP_090246206.1">
    <property type="nucleotide sequence ID" value="NZ_FNOU01000018.1"/>
</dbReference>
<dbReference type="InterPro" id="IPR025201">
    <property type="entry name" value="KdpD_TM"/>
</dbReference>
<dbReference type="InterPro" id="IPR052023">
    <property type="entry name" value="Histidine_kinase_KdpD"/>
</dbReference>
<dbReference type="InterPro" id="IPR003594">
    <property type="entry name" value="HATPase_dom"/>
</dbReference>
<dbReference type="SUPFAM" id="SSF47384">
    <property type="entry name" value="Homodimeric domain of signal transducing histidine kinase"/>
    <property type="match status" value="1"/>
</dbReference>
<keyword evidence="4" id="KW-0597">Phosphoprotein</keyword>
<dbReference type="InterPro" id="IPR036097">
    <property type="entry name" value="HisK_dim/P_sf"/>
</dbReference>
<feature type="domain" description="Histidine kinase" evidence="14">
    <location>
        <begin position="136"/>
        <end position="351"/>
    </location>
</feature>
<comment type="catalytic activity">
    <reaction evidence="1">
        <text>ATP + protein L-histidine = ADP + protein N-phospho-L-histidine.</text>
        <dbReference type="EC" id="2.7.13.3"/>
    </reaction>
</comment>
<dbReference type="SUPFAM" id="SSF55874">
    <property type="entry name" value="ATPase domain of HSP90 chaperone/DNA topoisomerase II/histidine kinase"/>
    <property type="match status" value="1"/>
</dbReference>
<feature type="transmembrane region" description="Helical" evidence="13">
    <location>
        <begin position="91"/>
        <end position="110"/>
    </location>
</feature>
<dbReference type="GO" id="GO:0005886">
    <property type="term" value="C:plasma membrane"/>
    <property type="evidence" value="ECO:0007669"/>
    <property type="project" value="TreeGrafter"/>
</dbReference>
<dbReference type="Proteomes" id="UP000199652">
    <property type="component" value="Unassembled WGS sequence"/>
</dbReference>
<dbReference type="PRINTS" id="PR00344">
    <property type="entry name" value="BCTRLSENSOR"/>
</dbReference>
<evidence type="ECO:0000256" key="10">
    <source>
        <dbReference type="ARBA" id="ARBA00022989"/>
    </source>
</evidence>
<feature type="transmembrane region" description="Helical" evidence="13">
    <location>
        <begin position="12"/>
        <end position="32"/>
    </location>
</feature>
<dbReference type="InterPro" id="IPR004358">
    <property type="entry name" value="Sig_transdc_His_kin-like_C"/>
</dbReference>
<dbReference type="Gene3D" id="1.10.287.130">
    <property type="match status" value="1"/>
</dbReference>
<keyword evidence="8 15" id="KW-0418">Kinase</keyword>
<dbReference type="PROSITE" id="PS50109">
    <property type="entry name" value="HIS_KIN"/>
    <property type="match status" value="1"/>
</dbReference>
<reference evidence="16" key="1">
    <citation type="submission" date="2016-10" db="EMBL/GenBank/DDBJ databases">
        <authorList>
            <person name="Varghese N."/>
            <person name="Submissions S."/>
        </authorList>
    </citation>
    <scope>NUCLEOTIDE SEQUENCE [LARGE SCALE GENOMIC DNA]</scope>
    <source>
        <strain evidence="16">VPI 5359</strain>
    </source>
</reference>
<organism evidence="15 16">
    <name type="scientific">Eubacterium barkeri</name>
    <name type="common">Clostridium barkeri</name>
    <dbReference type="NCBI Taxonomy" id="1528"/>
    <lineage>
        <taxon>Bacteria</taxon>
        <taxon>Bacillati</taxon>
        <taxon>Bacillota</taxon>
        <taxon>Clostridia</taxon>
        <taxon>Eubacteriales</taxon>
        <taxon>Eubacteriaceae</taxon>
        <taxon>Eubacterium</taxon>
    </lineage>
</organism>
<evidence type="ECO:0000256" key="5">
    <source>
        <dbReference type="ARBA" id="ARBA00022679"/>
    </source>
</evidence>
<comment type="subcellular location">
    <subcellularLocation>
        <location evidence="2">Membrane</location>
        <topology evidence="2">Multi-pass membrane protein</topology>
    </subcellularLocation>
</comment>
<dbReference type="GO" id="GO:0042802">
    <property type="term" value="F:identical protein binding"/>
    <property type="evidence" value="ECO:0007669"/>
    <property type="project" value="UniProtKB-ARBA"/>
</dbReference>